<feature type="region of interest" description="Disordered" evidence="1">
    <location>
        <begin position="31"/>
        <end position="65"/>
    </location>
</feature>
<dbReference type="Proteomes" id="UP000035199">
    <property type="component" value="Chromosome"/>
</dbReference>
<organism evidence="4 5">
    <name type="scientific">Corynebacterium mustelae</name>
    <dbReference type="NCBI Taxonomy" id="571915"/>
    <lineage>
        <taxon>Bacteria</taxon>
        <taxon>Bacillati</taxon>
        <taxon>Actinomycetota</taxon>
        <taxon>Actinomycetes</taxon>
        <taxon>Mycobacteriales</taxon>
        <taxon>Corynebacteriaceae</taxon>
        <taxon>Corynebacterium</taxon>
    </lineage>
</organism>
<dbReference type="Pfam" id="PF03413">
    <property type="entry name" value="PepSY"/>
    <property type="match status" value="1"/>
</dbReference>
<feature type="chain" id="PRO_5039319022" evidence="2">
    <location>
        <begin position="25"/>
        <end position="212"/>
    </location>
</feature>
<gene>
    <name evidence="4" type="ORF">CMUST_07360</name>
</gene>
<dbReference type="RefSeq" id="WP_047261941.1">
    <property type="nucleotide sequence ID" value="NZ_CP011542.1"/>
</dbReference>
<dbReference type="KEGG" id="cmv:CMUST_07360"/>
<reference evidence="5" key="2">
    <citation type="submission" date="2015-05" db="EMBL/GenBank/DDBJ databases">
        <title>Complete genome sequence of Corynebacterium mustelae DSM 45274, isolated from various tissues of a male ferret with lethal sepsis.</title>
        <authorList>
            <person name="Ruckert C."/>
            <person name="Albersmeier A."/>
            <person name="Winkler A."/>
            <person name="Tauch A."/>
        </authorList>
    </citation>
    <scope>NUCLEOTIDE SEQUENCE [LARGE SCALE GENOMIC DNA]</scope>
    <source>
        <strain evidence="5">DSM 45274</strain>
    </source>
</reference>
<evidence type="ECO:0000256" key="2">
    <source>
        <dbReference type="SAM" id="SignalP"/>
    </source>
</evidence>
<feature type="signal peptide" evidence="2">
    <location>
        <begin position="1"/>
        <end position="24"/>
    </location>
</feature>
<accession>A0A0G3GXA0</accession>
<sequence>MTSPFRNRILVGTAVAALALPALAACTDSQRADAPAAASSAAEKVGSGVSSAQDAGASAVDKAKDAGASAMNKADDKMTAATSDDQVLNAIDIALEKNPNAVVINADRSDDDHHTEVDMIIDGAFKSIHVDQDGNVKDNMDDDGDDLAEDVRMAAEATVTAKEAAAQALSDHNNAYIDSIDLDDDNGRLHWDVELDDADTHADLPSVEIPAK</sequence>
<dbReference type="AlphaFoldDB" id="A0A0G3GXA0"/>
<evidence type="ECO:0000259" key="3">
    <source>
        <dbReference type="Pfam" id="PF03413"/>
    </source>
</evidence>
<name>A0A0G3GXA0_9CORY</name>
<evidence type="ECO:0000256" key="1">
    <source>
        <dbReference type="SAM" id="MobiDB-lite"/>
    </source>
</evidence>
<dbReference type="OrthoDB" id="4415534at2"/>
<evidence type="ECO:0000313" key="5">
    <source>
        <dbReference type="Proteomes" id="UP000035199"/>
    </source>
</evidence>
<keyword evidence="5" id="KW-1185">Reference proteome</keyword>
<dbReference type="EMBL" id="CP011542">
    <property type="protein sequence ID" value="AKK05801.1"/>
    <property type="molecule type" value="Genomic_DNA"/>
</dbReference>
<dbReference type="PATRIC" id="fig|571915.4.peg.1569"/>
<dbReference type="PROSITE" id="PS51257">
    <property type="entry name" value="PROKAR_LIPOPROTEIN"/>
    <property type="match status" value="1"/>
</dbReference>
<feature type="compositionally biased region" description="Low complexity" evidence="1">
    <location>
        <begin position="32"/>
        <end position="52"/>
    </location>
</feature>
<protein>
    <submittedName>
        <fullName evidence="4">Peptidase propeptide domain-containing protein</fullName>
    </submittedName>
</protein>
<feature type="domain" description="PepSY" evidence="3">
    <location>
        <begin position="159"/>
        <end position="197"/>
    </location>
</feature>
<dbReference type="Gene3D" id="3.10.450.40">
    <property type="match status" value="1"/>
</dbReference>
<proteinExistence type="predicted"/>
<dbReference type="InterPro" id="IPR025711">
    <property type="entry name" value="PepSY"/>
</dbReference>
<keyword evidence="2" id="KW-0732">Signal</keyword>
<evidence type="ECO:0000313" key="4">
    <source>
        <dbReference type="EMBL" id="AKK05801.1"/>
    </source>
</evidence>
<reference evidence="4 5" key="1">
    <citation type="journal article" date="2015" name="Genome Announc.">
        <title>Complete Genome Sequence of the Type Strain Corynebacterium mustelae DSM 45274, Isolated from Various Tissues of a Male Ferret with Lethal Sepsis.</title>
        <authorList>
            <person name="Ruckert C."/>
            <person name="Eimer J."/>
            <person name="Winkler A."/>
            <person name="Tauch A."/>
        </authorList>
    </citation>
    <scope>NUCLEOTIDE SEQUENCE [LARGE SCALE GENOMIC DNA]</scope>
    <source>
        <strain evidence="4 5">DSM 45274</strain>
    </source>
</reference>